<reference evidence="7 8" key="1">
    <citation type="submission" date="2019-08" db="EMBL/GenBank/DDBJ databases">
        <title>In-depth cultivation of the pig gut microbiome towards novel bacterial diversity and tailored functional studies.</title>
        <authorList>
            <person name="Wylensek D."/>
            <person name="Hitch T.C.A."/>
            <person name="Clavel T."/>
        </authorList>
    </citation>
    <scope>NUCLEOTIDE SEQUENCE [LARGE SCALE GENOMIC DNA]</scope>
    <source>
        <strain evidence="7 8">68-1-5</strain>
    </source>
</reference>
<keyword evidence="1 7" id="KW-0808">Transferase</keyword>
<dbReference type="InterPro" id="IPR036759">
    <property type="entry name" value="TPK_catalytic_sf"/>
</dbReference>
<protein>
    <recommendedName>
        <fullName evidence="5">Thiamine diphosphokinase</fullName>
        <ecNumber evidence="5">2.7.6.2</ecNumber>
    </recommendedName>
</protein>
<dbReference type="InterPro" id="IPR007371">
    <property type="entry name" value="TPK_catalytic"/>
</dbReference>
<dbReference type="InterPro" id="IPR006282">
    <property type="entry name" value="Thi_PPkinase"/>
</dbReference>
<dbReference type="Gene3D" id="3.40.50.10240">
    <property type="entry name" value="Thiamin pyrophosphokinase, catalytic domain"/>
    <property type="match status" value="1"/>
</dbReference>
<evidence type="ECO:0000256" key="2">
    <source>
        <dbReference type="ARBA" id="ARBA00022741"/>
    </source>
</evidence>
<dbReference type="Pfam" id="PF04265">
    <property type="entry name" value="TPK_B1_binding"/>
    <property type="match status" value="1"/>
</dbReference>
<dbReference type="Proteomes" id="UP000434409">
    <property type="component" value="Unassembled WGS sequence"/>
</dbReference>
<feature type="domain" description="Thiamin pyrophosphokinase thiamin-binding" evidence="6">
    <location>
        <begin position="143"/>
        <end position="212"/>
    </location>
</feature>
<dbReference type="PANTHER" id="PTHR41299:SF1">
    <property type="entry name" value="THIAMINE PYROPHOSPHOKINASE"/>
    <property type="match status" value="1"/>
</dbReference>
<keyword evidence="4" id="KW-0067">ATP-binding</keyword>
<proteinExistence type="predicted"/>
<dbReference type="SMART" id="SM00983">
    <property type="entry name" value="TPK_B1_binding"/>
    <property type="match status" value="1"/>
</dbReference>
<dbReference type="GO" id="GO:0004788">
    <property type="term" value="F:thiamine diphosphokinase activity"/>
    <property type="evidence" value="ECO:0007669"/>
    <property type="project" value="UniProtKB-UniRule"/>
</dbReference>
<evidence type="ECO:0000256" key="4">
    <source>
        <dbReference type="ARBA" id="ARBA00022840"/>
    </source>
</evidence>
<dbReference type="GO" id="GO:0016301">
    <property type="term" value="F:kinase activity"/>
    <property type="evidence" value="ECO:0007669"/>
    <property type="project" value="UniProtKB-KW"/>
</dbReference>
<evidence type="ECO:0000313" key="7">
    <source>
        <dbReference type="EMBL" id="MSR94420.1"/>
    </source>
</evidence>
<dbReference type="GO" id="GO:0006772">
    <property type="term" value="P:thiamine metabolic process"/>
    <property type="evidence" value="ECO:0007669"/>
    <property type="project" value="UniProtKB-UniRule"/>
</dbReference>
<dbReference type="GO" id="GO:0005524">
    <property type="term" value="F:ATP binding"/>
    <property type="evidence" value="ECO:0007669"/>
    <property type="project" value="UniProtKB-KW"/>
</dbReference>
<dbReference type="InterPro" id="IPR007373">
    <property type="entry name" value="Thiamin_PyroPKinase_B1-bd"/>
</dbReference>
<dbReference type="InterPro" id="IPR036371">
    <property type="entry name" value="TPK_B1-bd_sf"/>
</dbReference>
<dbReference type="PANTHER" id="PTHR41299">
    <property type="entry name" value="THIAMINE PYROPHOSPHOKINASE"/>
    <property type="match status" value="1"/>
</dbReference>
<name>A0A6N7V2R8_9FIRM</name>
<evidence type="ECO:0000259" key="6">
    <source>
        <dbReference type="SMART" id="SM00983"/>
    </source>
</evidence>
<dbReference type="CDD" id="cd07995">
    <property type="entry name" value="TPK"/>
    <property type="match status" value="1"/>
</dbReference>
<organism evidence="7 8">
    <name type="scientific">Suipraeoptans intestinalis</name>
    <dbReference type="NCBI Taxonomy" id="2606628"/>
    <lineage>
        <taxon>Bacteria</taxon>
        <taxon>Bacillati</taxon>
        <taxon>Bacillota</taxon>
        <taxon>Clostridia</taxon>
        <taxon>Lachnospirales</taxon>
        <taxon>Lachnospiraceae</taxon>
        <taxon>Suipraeoptans</taxon>
    </lineage>
</organism>
<dbReference type="SUPFAM" id="SSF63862">
    <property type="entry name" value="Thiamin pyrophosphokinase, substrate-binding domain"/>
    <property type="match status" value="1"/>
</dbReference>
<keyword evidence="3 7" id="KW-0418">Kinase</keyword>
<gene>
    <name evidence="7" type="ORF">FYJ34_09165</name>
</gene>
<dbReference type="EMBL" id="VULY01000018">
    <property type="protein sequence ID" value="MSR94420.1"/>
    <property type="molecule type" value="Genomic_DNA"/>
</dbReference>
<sequence>MGKTAVLVSGGILEEQFAKEWLEKEREKVLVGIDRGAEFLFHRQVMPDYVVGDLDSMDREIADYYQHAEGVILRRFHPVKDATDTEIAIRLCIELKCDTVYILGATGGRLDHFWGNVQSLAILLQAGVKGVILDSQNHISLLGKGEVCLKRQEAYGPYFSLFPLGEEPVTVDVKGAKYPLTGHRLSAYNSLCVSNTFEEDTVAIRSYGGTAVLMQTRDGKKDGNERGVQ</sequence>
<keyword evidence="8" id="KW-1185">Reference proteome</keyword>
<dbReference type="GO" id="GO:0030975">
    <property type="term" value="F:thiamine binding"/>
    <property type="evidence" value="ECO:0007669"/>
    <property type="project" value="InterPro"/>
</dbReference>
<dbReference type="GO" id="GO:0009229">
    <property type="term" value="P:thiamine diphosphate biosynthetic process"/>
    <property type="evidence" value="ECO:0007669"/>
    <property type="project" value="InterPro"/>
</dbReference>
<dbReference type="SUPFAM" id="SSF63999">
    <property type="entry name" value="Thiamin pyrophosphokinase, catalytic domain"/>
    <property type="match status" value="1"/>
</dbReference>
<evidence type="ECO:0000256" key="5">
    <source>
        <dbReference type="NCBIfam" id="TIGR01378"/>
    </source>
</evidence>
<keyword evidence="2" id="KW-0547">Nucleotide-binding</keyword>
<dbReference type="EC" id="2.7.6.2" evidence="5"/>
<evidence type="ECO:0000313" key="8">
    <source>
        <dbReference type="Proteomes" id="UP000434409"/>
    </source>
</evidence>
<accession>A0A6N7V2R8</accession>
<evidence type="ECO:0000256" key="1">
    <source>
        <dbReference type="ARBA" id="ARBA00022679"/>
    </source>
</evidence>
<dbReference type="NCBIfam" id="TIGR01378">
    <property type="entry name" value="thi_PPkinase"/>
    <property type="match status" value="1"/>
</dbReference>
<dbReference type="AlphaFoldDB" id="A0A6N7V2R8"/>
<comment type="caution">
    <text evidence="7">The sequence shown here is derived from an EMBL/GenBank/DDBJ whole genome shotgun (WGS) entry which is preliminary data.</text>
</comment>
<evidence type="ECO:0000256" key="3">
    <source>
        <dbReference type="ARBA" id="ARBA00022777"/>
    </source>
</evidence>
<dbReference type="Pfam" id="PF04263">
    <property type="entry name" value="TPK_catalytic"/>
    <property type="match status" value="1"/>
</dbReference>
<dbReference type="InterPro" id="IPR053149">
    <property type="entry name" value="TPK"/>
</dbReference>